<feature type="compositionally biased region" description="Low complexity" evidence="1">
    <location>
        <begin position="29"/>
        <end position="41"/>
    </location>
</feature>
<dbReference type="Proteomes" id="UP000324222">
    <property type="component" value="Unassembled WGS sequence"/>
</dbReference>
<evidence type="ECO:0000256" key="1">
    <source>
        <dbReference type="SAM" id="MobiDB-lite"/>
    </source>
</evidence>
<feature type="compositionally biased region" description="Polar residues" evidence="1">
    <location>
        <begin position="10"/>
        <end position="28"/>
    </location>
</feature>
<feature type="region of interest" description="Disordered" evidence="1">
    <location>
        <begin position="1"/>
        <end position="42"/>
    </location>
</feature>
<dbReference type="EMBL" id="VSRR010017336">
    <property type="protein sequence ID" value="MPC60261.1"/>
    <property type="molecule type" value="Genomic_DNA"/>
</dbReference>
<accession>A0A5B7GJI7</accession>
<reference evidence="2 3" key="1">
    <citation type="submission" date="2019-05" db="EMBL/GenBank/DDBJ databases">
        <title>Another draft genome of Portunus trituberculatus and its Hox gene families provides insights of decapod evolution.</title>
        <authorList>
            <person name="Jeong J.-H."/>
            <person name="Song I."/>
            <person name="Kim S."/>
            <person name="Choi T."/>
            <person name="Kim D."/>
            <person name="Ryu S."/>
            <person name="Kim W."/>
        </authorList>
    </citation>
    <scope>NUCLEOTIDE SEQUENCE [LARGE SCALE GENOMIC DNA]</scope>
    <source>
        <tissue evidence="2">Muscle</tissue>
    </source>
</reference>
<evidence type="ECO:0000313" key="3">
    <source>
        <dbReference type="Proteomes" id="UP000324222"/>
    </source>
</evidence>
<evidence type="ECO:0000313" key="2">
    <source>
        <dbReference type="EMBL" id="MPC60261.1"/>
    </source>
</evidence>
<name>A0A5B7GJI7_PORTR</name>
<sequence>MRSWSACDSLGSTDTVAAASDSTNVTVDTQSSGGASTGSQAPSCRALAGSLASFDTSSLVNNEVELCVLWGLRGLQPQGFESCPRSECRLGFLTWGNGFLAGVL</sequence>
<organism evidence="2 3">
    <name type="scientific">Portunus trituberculatus</name>
    <name type="common">Swimming crab</name>
    <name type="synonym">Neptunus trituberculatus</name>
    <dbReference type="NCBI Taxonomy" id="210409"/>
    <lineage>
        <taxon>Eukaryota</taxon>
        <taxon>Metazoa</taxon>
        <taxon>Ecdysozoa</taxon>
        <taxon>Arthropoda</taxon>
        <taxon>Crustacea</taxon>
        <taxon>Multicrustacea</taxon>
        <taxon>Malacostraca</taxon>
        <taxon>Eumalacostraca</taxon>
        <taxon>Eucarida</taxon>
        <taxon>Decapoda</taxon>
        <taxon>Pleocyemata</taxon>
        <taxon>Brachyura</taxon>
        <taxon>Eubrachyura</taxon>
        <taxon>Portunoidea</taxon>
        <taxon>Portunidae</taxon>
        <taxon>Portuninae</taxon>
        <taxon>Portunus</taxon>
    </lineage>
</organism>
<gene>
    <name evidence="2" type="ORF">E2C01_054300</name>
</gene>
<dbReference type="OrthoDB" id="6360377at2759"/>
<dbReference type="AlphaFoldDB" id="A0A5B7GJI7"/>
<proteinExistence type="predicted"/>
<comment type="caution">
    <text evidence="2">The sequence shown here is derived from an EMBL/GenBank/DDBJ whole genome shotgun (WGS) entry which is preliminary data.</text>
</comment>
<protein>
    <submittedName>
        <fullName evidence="2">Uncharacterized protein</fullName>
    </submittedName>
</protein>
<keyword evidence="3" id="KW-1185">Reference proteome</keyword>